<gene>
    <name evidence="1" type="ORF">A9Y57_01713</name>
</gene>
<dbReference type="RefSeq" id="WP_096633797.1">
    <property type="nucleotide sequence ID" value="NZ_NSGR01000009.1"/>
</dbReference>
<reference evidence="1 2" key="1">
    <citation type="submission" date="2016-06" db="EMBL/GenBank/DDBJ databases">
        <authorList>
            <person name="Haines A.N."/>
            <person name="Council K.R."/>
        </authorList>
    </citation>
    <scope>NUCLEOTIDE SEQUENCE [LARGE SCALE GENOMIC DNA]</scope>
    <source>
        <strain evidence="1 2">SP158-29</strain>
    </source>
</reference>
<sequence length="74" mass="9071">MKKYPYRKLSQEIGGAAEYYFRYWIWQRNKKKYLVSVLSNDLGIERIYSRKALKKKWNKKTSIPFLREVYSNAK</sequence>
<protein>
    <submittedName>
        <fullName evidence="1">Uncharacterized protein</fullName>
    </submittedName>
</protein>
<dbReference type="AlphaFoldDB" id="A0A854WP58"/>
<dbReference type="Proteomes" id="UP000217465">
    <property type="component" value="Unassembled WGS sequence"/>
</dbReference>
<accession>A0A854WP58</accession>
<proteinExistence type="predicted"/>
<dbReference type="EMBL" id="NSGR01000009">
    <property type="protein sequence ID" value="PCH11410.1"/>
    <property type="molecule type" value="Genomic_DNA"/>
</dbReference>
<name>A0A854WP58_9STRE</name>
<organism evidence="1 2">
    <name type="scientific">Streptococcus parauberis</name>
    <dbReference type="NCBI Taxonomy" id="1348"/>
    <lineage>
        <taxon>Bacteria</taxon>
        <taxon>Bacillati</taxon>
        <taxon>Bacillota</taxon>
        <taxon>Bacilli</taxon>
        <taxon>Lactobacillales</taxon>
        <taxon>Streptococcaceae</taxon>
        <taxon>Streptococcus</taxon>
    </lineage>
</organism>
<evidence type="ECO:0000313" key="1">
    <source>
        <dbReference type="EMBL" id="PCH11410.1"/>
    </source>
</evidence>
<evidence type="ECO:0000313" key="2">
    <source>
        <dbReference type="Proteomes" id="UP000217465"/>
    </source>
</evidence>
<comment type="caution">
    <text evidence="1">The sequence shown here is derived from an EMBL/GenBank/DDBJ whole genome shotgun (WGS) entry which is preliminary data.</text>
</comment>